<reference evidence="1" key="1">
    <citation type="journal article" date="2012" name="Nature">
        <title>The tomato genome sequence provides insights into fleshy fruit evolution.</title>
        <authorList>
            <consortium name="Tomato Genome Consortium"/>
        </authorList>
    </citation>
    <scope>NUCLEOTIDE SEQUENCE [LARGE SCALE GENOMIC DNA]</scope>
    <source>
        <strain evidence="1">cv. Heinz 1706</strain>
    </source>
</reference>
<dbReference type="Gramene" id="Solyc07g045617.1.1">
    <property type="protein sequence ID" value="Solyc07g045617.1.1"/>
    <property type="gene ID" value="Solyc07g045617.1"/>
</dbReference>
<dbReference type="Proteomes" id="UP000004994">
    <property type="component" value="Chromosome 7"/>
</dbReference>
<dbReference type="AlphaFoldDB" id="A0A3Q7HD27"/>
<protein>
    <submittedName>
        <fullName evidence="1">Uncharacterized protein</fullName>
    </submittedName>
</protein>
<sequence>MPIFLMDVFQDLVYAYGWPSRLVRPIWKVKQAPKQAYPSFRRYSCAIANHYLGDSDYDVKNAKFFRGRPSRPCLCIRLSITACPTHLEANHFLGDPDSDVKNANFLCGRLSRPCLFIRLSITLVRPIWKVKRALKRAYPSFRRFSCLIANHFLDDPDSDVKNANVFCGHPSIPCLRIRLSLIAIPTYFQGQPSPEARIPPFRRFSCTVANLFLGLGYADGCPSRPFLCNFKVKRAPKRLSLKASTTQFQGQTSPEARIPSI</sequence>
<accession>A0A3Q7HD27</accession>
<dbReference type="InParanoid" id="A0A3Q7HD27"/>
<reference evidence="1" key="2">
    <citation type="submission" date="2019-01" db="UniProtKB">
        <authorList>
            <consortium name="EnsemblPlants"/>
        </authorList>
    </citation>
    <scope>IDENTIFICATION</scope>
    <source>
        <strain evidence="1">cv. Heinz 1706</strain>
    </source>
</reference>
<organism evidence="1">
    <name type="scientific">Solanum lycopersicum</name>
    <name type="common">Tomato</name>
    <name type="synonym">Lycopersicon esculentum</name>
    <dbReference type="NCBI Taxonomy" id="4081"/>
    <lineage>
        <taxon>Eukaryota</taxon>
        <taxon>Viridiplantae</taxon>
        <taxon>Streptophyta</taxon>
        <taxon>Embryophyta</taxon>
        <taxon>Tracheophyta</taxon>
        <taxon>Spermatophyta</taxon>
        <taxon>Magnoliopsida</taxon>
        <taxon>eudicotyledons</taxon>
        <taxon>Gunneridae</taxon>
        <taxon>Pentapetalae</taxon>
        <taxon>asterids</taxon>
        <taxon>lamiids</taxon>
        <taxon>Solanales</taxon>
        <taxon>Solanaceae</taxon>
        <taxon>Solanoideae</taxon>
        <taxon>Solaneae</taxon>
        <taxon>Solanum</taxon>
        <taxon>Solanum subgen. Lycopersicon</taxon>
    </lineage>
</organism>
<keyword evidence="2" id="KW-1185">Reference proteome</keyword>
<dbReference type="EnsemblPlants" id="Solyc07g045617.1.1">
    <property type="protein sequence ID" value="Solyc07g045617.1.1"/>
    <property type="gene ID" value="Solyc07g045617.1"/>
</dbReference>
<evidence type="ECO:0000313" key="1">
    <source>
        <dbReference type="EnsemblPlants" id="Solyc07g045617.1.1"/>
    </source>
</evidence>
<name>A0A3Q7HD27_SOLLC</name>
<evidence type="ECO:0000313" key="2">
    <source>
        <dbReference type="Proteomes" id="UP000004994"/>
    </source>
</evidence>
<proteinExistence type="predicted"/>